<keyword evidence="3" id="KW-1185">Reference proteome</keyword>
<sequence length="81" mass="9196">MLKGKAVKLQAEAGNMKQINAQRQSREAPGRGRKYETDKCAKAKREAPGRGRKYETDKCSKAKREAPGRGRKYEIIIRSIF</sequence>
<name>A0AAV4B9P7_9GAST</name>
<feature type="region of interest" description="Disordered" evidence="1">
    <location>
        <begin position="13"/>
        <end position="68"/>
    </location>
</feature>
<dbReference type="EMBL" id="BLXT01004630">
    <property type="protein sequence ID" value="GFO15842.1"/>
    <property type="molecule type" value="Genomic_DNA"/>
</dbReference>
<evidence type="ECO:0000313" key="3">
    <source>
        <dbReference type="Proteomes" id="UP000735302"/>
    </source>
</evidence>
<protein>
    <submittedName>
        <fullName evidence="2">Uncharacterized protein</fullName>
    </submittedName>
</protein>
<feature type="compositionally biased region" description="Basic and acidic residues" evidence="1">
    <location>
        <begin position="24"/>
        <end position="68"/>
    </location>
</feature>
<gene>
    <name evidence="2" type="ORF">PoB_004234700</name>
</gene>
<evidence type="ECO:0000256" key="1">
    <source>
        <dbReference type="SAM" id="MobiDB-lite"/>
    </source>
</evidence>
<proteinExistence type="predicted"/>
<accession>A0AAV4B9P7</accession>
<reference evidence="2 3" key="1">
    <citation type="journal article" date="2021" name="Elife">
        <title>Chloroplast acquisition without the gene transfer in kleptoplastic sea slugs, Plakobranchus ocellatus.</title>
        <authorList>
            <person name="Maeda T."/>
            <person name="Takahashi S."/>
            <person name="Yoshida T."/>
            <person name="Shimamura S."/>
            <person name="Takaki Y."/>
            <person name="Nagai Y."/>
            <person name="Toyoda A."/>
            <person name="Suzuki Y."/>
            <person name="Arimoto A."/>
            <person name="Ishii H."/>
            <person name="Satoh N."/>
            <person name="Nishiyama T."/>
            <person name="Hasebe M."/>
            <person name="Maruyama T."/>
            <person name="Minagawa J."/>
            <person name="Obokata J."/>
            <person name="Shigenobu S."/>
        </authorList>
    </citation>
    <scope>NUCLEOTIDE SEQUENCE [LARGE SCALE GENOMIC DNA]</scope>
</reference>
<dbReference type="AlphaFoldDB" id="A0AAV4B9P7"/>
<evidence type="ECO:0000313" key="2">
    <source>
        <dbReference type="EMBL" id="GFO15842.1"/>
    </source>
</evidence>
<organism evidence="2 3">
    <name type="scientific">Plakobranchus ocellatus</name>
    <dbReference type="NCBI Taxonomy" id="259542"/>
    <lineage>
        <taxon>Eukaryota</taxon>
        <taxon>Metazoa</taxon>
        <taxon>Spiralia</taxon>
        <taxon>Lophotrochozoa</taxon>
        <taxon>Mollusca</taxon>
        <taxon>Gastropoda</taxon>
        <taxon>Heterobranchia</taxon>
        <taxon>Euthyneura</taxon>
        <taxon>Panpulmonata</taxon>
        <taxon>Sacoglossa</taxon>
        <taxon>Placobranchoidea</taxon>
        <taxon>Plakobranchidae</taxon>
        <taxon>Plakobranchus</taxon>
    </lineage>
</organism>
<dbReference type="Proteomes" id="UP000735302">
    <property type="component" value="Unassembled WGS sequence"/>
</dbReference>
<comment type="caution">
    <text evidence="2">The sequence shown here is derived from an EMBL/GenBank/DDBJ whole genome shotgun (WGS) entry which is preliminary data.</text>
</comment>